<evidence type="ECO:0000313" key="1">
    <source>
        <dbReference type="EMBL" id="GAJ05998.1"/>
    </source>
</evidence>
<gene>
    <name evidence="1" type="ORF">S12H4_48672</name>
</gene>
<accession>X1TL16</accession>
<organism evidence="1">
    <name type="scientific">marine sediment metagenome</name>
    <dbReference type="NCBI Taxonomy" id="412755"/>
    <lineage>
        <taxon>unclassified sequences</taxon>
        <taxon>metagenomes</taxon>
        <taxon>ecological metagenomes</taxon>
    </lineage>
</organism>
<dbReference type="EMBL" id="BARW01030445">
    <property type="protein sequence ID" value="GAJ05998.1"/>
    <property type="molecule type" value="Genomic_DNA"/>
</dbReference>
<comment type="caution">
    <text evidence="1">The sequence shown here is derived from an EMBL/GenBank/DDBJ whole genome shotgun (WGS) entry which is preliminary data.</text>
</comment>
<sequence length="47" mass="5867">MYKWLERERHLLEGLREHTKDSLFWDYWDEWQGKVAGYERASGEIHD</sequence>
<reference evidence="1" key="1">
    <citation type="journal article" date="2014" name="Front. Microbiol.">
        <title>High frequency of phylogenetically diverse reductive dehalogenase-homologous genes in deep subseafloor sedimentary metagenomes.</title>
        <authorList>
            <person name="Kawai M."/>
            <person name="Futagami T."/>
            <person name="Toyoda A."/>
            <person name="Takaki Y."/>
            <person name="Nishi S."/>
            <person name="Hori S."/>
            <person name="Arai W."/>
            <person name="Tsubouchi T."/>
            <person name="Morono Y."/>
            <person name="Uchiyama I."/>
            <person name="Ito T."/>
            <person name="Fujiyama A."/>
            <person name="Inagaki F."/>
            <person name="Takami H."/>
        </authorList>
    </citation>
    <scope>NUCLEOTIDE SEQUENCE</scope>
    <source>
        <strain evidence="1">Expedition CK06-06</strain>
    </source>
</reference>
<feature type="non-terminal residue" evidence="1">
    <location>
        <position position="47"/>
    </location>
</feature>
<dbReference type="AlphaFoldDB" id="X1TL16"/>
<protein>
    <submittedName>
        <fullName evidence="1">Uncharacterized protein</fullName>
    </submittedName>
</protein>
<name>X1TL16_9ZZZZ</name>
<proteinExistence type="predicted"/>